<comment type="caution">
    <text evidence="1">The sequence shown here is derived from an EMBL/GenBank/DDBJ whole genome shotgun (WGS) entry which is preliminary data.</text>
</comment>
<name>X1QHH6_9ZZZZ</name>
<proteinExistence type="predicted"/>
<feature type="non-terminal residue" evidence="1">
    <location>
        <position position="1"/>
    </location>
</feature>
<reference evidence="1" key="1">
    <citation type="journal article" date="2014" name="Front. Microbiol.">
        <title>High frequency of phylogenetically diverse reductive dehalogenase-homologous genes in deep subseafloor sedimentary metagenomes.</title>
        <authorList>
            <person name="Kawai M."/>
            <person name="Futagami T."/>
            <person name="Toyoda A."/>
            <person name="Takaki Y."/>
            <person name="Nishi S."/>
            <person name="Hori S."/>
            <person name="Arai W."/>
            <person name="Tsubouchi T."/>
            <person name="Morono Y."/>
            <person name="Uchiyama I."/>
            <person name="Ito T."/>
            <person name="Fujiyama A."/>
            <person name="Inagaki F."/>
            <person name="Takami H."/>
        </authorList>
    </citation>
    <scope>NUCLEOTIDE SEQUENCE</scope>
    <source>
        <strain evidence="1">Expedition CK06-06</strain>
    </source>
</reference>
<organism evidence="1">
    <name type="scientific">marine sediment metagenome</name>
    <dbReference type="NCBI Taxonomy" id="412755"/>
    <lineage>
        <taxon>unclassified sequences</taxon>
        <taxon>metagenomes</taxon>
        <taxon>ecological metagenomes</taxon>
    </lineage>
</organism>
<dbReference type="AlphaFoldDB" id="X1QHH6"/>
<dbReference type="EMBL" id="BARW01000015">
    <property type="protein sequence ID" value="GAI67937.1"/>
    <property type="molecule type" value="Genomic_DNA"/>
</dbReference>
<protein>
    <submittedName>
        <fullName evidence="1">Uncharacterized protein</fullName>
    </submittedName>
</protein>
<accession>X1QHH6</accession>
<gene>
    <name evidence="1" type="ORF">S12H4_00195</name>
</gene>
<sequence>GVTIMLKWKTVNVAITENDEEVLVDVLAGMTGKNRVIKFFSSPLYTGRSLRVYRDAEQIVDVDVSFFTASYKLLPVDLPLAEGQLCKAGYKDTSDAPATYKLIIGYEETG</sequence>
<evidence type="ECO:0000313" key="1">
    <source>
        <dbReference type="EMBL" id="GAI67937.1"/>
    </source>
</evidence>